<reference evidence="1" key="2">
    <citation type="submission" date="2020-11" db="EMBL/GenBank/DDBJ databases">
        <authorList>
            <person name="McCartney M.A."/>
            <person name="Auch B."/>
            <person name="Kono T."/>
            <person name="Mallez S."/>
            <person name="Becker A."/>
            <person name="Gohl D.M."/>
            <person name="Silverstein K.A.T."/>
            <person name="Koren S."/>
            <person name="Bechman K.B."/>
            <person name="Herman A."/>
            <person name="Abrahante J.E."/>
            <person name="Garbe J."/>
        </authorList>
    </citation>
    <scope>NUCLEOTIDE SEQUENCE</scope>
    <source>
        <strain evidence="1">Duluth1</strain>
        <tissue evidence="1">Whole animal</tissue>
    </source>
</reference>
<evidence type="ECO:0000313" key="2">
    <source>
        <dbReference type="Proteomes" id="UP000828390"/>
    </source>
</evidence>
<keyword evidence="2" id="KW-1185">Reference proteome</keyword>
<reference evidence="1" key="1">
    <citation type="journal article" date="2019" name="bioRxiv">
        <title>The Genome of the Zebra Mussel, Dreissena polymorpha: A Resource for Invasive Species Research.</title>
        <authorList>
            <person name="McCartney M.A."/>
            <person name="Auch B."/>
            <person name="Kono T."/>
            <person name="Mallez S."/>
            <person name="Zhang Y."/>
            <person name="Obille A."/>
            <person name="Becker A."/>
            <person name="Abrahante J.E."/>
            <person name="Garbe J."/>
            <person name="Badalamenti J.P."/>
            <person name="Herman A."/>
            <person name="Mangelson H."/>
            <person name="Liachko I."/>
            <person name="Sullivan S."/>
            <person name="Sone E.D."/>
            <person name="Koren S."/>
            <person name="Silverstein K.A.T."/>
            <person name="Beckman K.B."/>
            <person name="Gohl D.M."/>
        </authorList>
    </citation>
    <scope>NUCLEOTIDE SEQUENCE</scope>
    <source>
        <strain evidence="1">Duluth1</strain>
        <tissue evidence="1">Whole animal</tissue>
    </source>
</reference>
<comment type="caution">
    <text evidence="1">The sequence shown here is derived from an EMBL/GenBank/DDBJ whole genome shotgun (WGS) entry which is preliminary data.</text>
</comment>
<dbReference type="AlphaFoldDB" id="A0A9D4L526"/>
<name>A0A9D4L526_DREPO</name>
<accession>A0A9D4L526</accession>
<gene>
    <name evidence="1" type="ORF">DPMN_093899</name>
</gene>
<dbReference type="EMBL" id="JAIWYP010000003">
    <property type="protein sequence ID" value="KAH3851418.1"/>
    <property type="molecule type" value="Genomic_DNA"/>
</dbReference>
<organism evidence="1 2">
    <name type="scientific">Dreissena polymorpha</name>
    <name type="common">Zebra mussel</name>
    <name type="synonym">Mytilus polymorpha</name>
    <dbReference type="NCBI Taxonomy" id="45954"/>
    <lineage>
        <taxon>Eukaryota</taxon>
        <taxon>Metazoa</taxon>
        <taxon>Spiralia</taxon>
        <taxon>Lophotrochozoa</taxon>
        <taxon>Mollusca</taxon>
        <taxon>Bivalvia</taxon>
        <taxon>Autobranchia</taxon>
        <taxon>Heteroconchia</taxon>
        <taxon>Euheterodonta</taxon>
        <taxon>Imparidentia</taxon>
        <taxon>Neoheterodontei</taxon>
        <taxon>Myida</taxon>
        <taxon>Dreissenoidea</taxon>
        <taxon>Dreissenidae</taxon>
        <taxon>Dreissena</taxon>
    </lineage>
</organism>
<proteinExistence type="predicted"/>
<sequence>MTSNEAESLRNQSICFDLYRKLPHWSEPTGLSLRTVLRLRRLHIRRPQGSVLGPLPFLVT</sequence>
<dbReference type="Proteomes" id="UP000828390">
    <property type="component" value="Unassembled WGS sequence"/>
</dbReference>
<evidence type="ECO:0000313" key="1">
    <source>
        <dbReference type="EMBL" id="KAH3851418.1"/>
    </source>
</evidence>
<protein>
    <submittedName>
        <fullName evidence="1">Uncharacterized protein</fullName>
    </submittedName>
</protein>